<dbReference type="FunFam" id="3.40.309.10:FF:000004">
    <property type="entry name" value="Succinate-semialdehyde dehydrogenase I"/>
    <property type="match status" value="1"/>
</dbReference>
<dbReference type="InterPro" id="IPR050740">
    <property type="entry name" value="Aldehyde_DH_Superfamily"/>
</dbReference>
<evidence type="ECO:0000256" key="7">
    <source>
        <dbReference type="ARBA" id="ARBA00050387"/>
    </source>
</evidence>
<dbReference type="AlphaFoldDB" id="A0A9P5CDR4"/>
<keyword evidence="5 11" id="KW-0560">Oxidoreductase</keyword>
<proteinExistence type="inferred from homology"/>
<dbReference type="InterPro" id="IPR015590">
    <property type="entry name" value="Aldehyde_DH_dom"/>
</dbReference>
<dbReference type="InterPro" id="IPR016160">
    <property type="entry name" value="Ald_DH_CS_CYS"/>
</dbReference>
<dbReference type="InterPro" id="IPR010102">
    <property type="entry name" value="Succ_semiAld_DH"/>
</dbReference>
<comment type="similarity">
    <text evidence="2 11">Belongs to the aldehyde dehydrogenase family.</text>
</comment>
<feature type="region of interest" description="Disordered" evidence="12">
    <location>
        <begin position="572"/>
        <end position="609"/>
    </location>
</feature>
<gene>
    <name evidence="15" type="ORF">CFAM422_003912</name>
</gene>
<dbReference type="PANTHER" id="PTHR43353">
    <property type="entry name" value="SUCCINATE-SEMIALDEHYDE DEHYDROGENASE, MITOCHONDRIAL"/>
    <property type="match status" value="1"/>
</dbReference>
<dbReference type="NCBIfam" id="TIGR01780">
    <property type="entry name" value="SSADH"/>
    <property type="match status" value="1"/>
</dbReference>
<feature type="active site" evidence="10">
    <location>
        <position position="289"/>
    </location>
</feature>
<reference evidence="15 16" key="1">
    <citation type="submission" date="2018-06" db="EMBL/GenBank/DDBJ databases">
        <title>Genome analysis of cellulolytic fungus Trichoderma lentiforme CFAM-422.</title>
        <authorList>
            <person name="Steindorff A.S."/>
            <person name="Formighieri E.F."/>
            <person name="Midorikawa G.E.O."/>
            <person name="Tamietti M.S."/>
            <person name="Ramos E.Z."/>
            <person name="Silva A.S."/>
            <person name="Bon E.P.S."/>
            <person name="Mendes T.D."/>
            <person name="Damaso M.C.T."/>
            <person name="Favaro L.C.L."/>
        </authorList>
    </citation>
    <scope>NUCLEOTIDE SEQUENCE [LARGE SCALE GENOMIC DNA]</scope>
    <source>
        <strain evidence="15 16">CFAM-422</strain>
    </source>
</reference>
<protein>
    <recommendedName>
        <fullName evidence="4">Succinate-semialdehyde dehydrogenase, mitochondrial</fullName>
        <ecNumber evidence="9">1.2.1.16</ecNumber>
        <ecNumber evidence="3">1.2.1.24</ecNumber>
    </recommendedName>
    <alternativeName>
        <fullName evidence="6">NAD(+)-dependent succinic semialdehyde dehydrogenase</fullName>
    </alternativeName>
</protein>
<comment type="catalytic activity">
    <reaction evidence="7">
        <text>succinate semialdehyde + NADP(+) + H2O = succinate + NADPH + 2 H(+)</text>
        <dbReference type="Rhea" id="RHEA:13213"/>
        <dbReference type="ChEBI" id="CHEBI:15377"/>
        <dbReference type="ChEBI" id="CHEBI:15378"/>
        <dbReference type="ChEBI" id="CHEBI:30031"/>
        <dbReference type="ChEBI" id="CHEBI:57706"/>
        <dbReference type="ChEBI" id="CHEBI:57783"/>
        <dbReference type="ChEBI" id="CHEBI:58349"/>
        <dbReference type="EC" id="1.2.1.16"/>
    </reaction>
</comment>
<keyword evidence="16" id="KW-1185">Reference proteome</keyword>
<evidence type="ECO:0000256" key="6">
    <source>
        <dbReference type="ARBA" id="ARBA00030806"/>
    </source>
</evidence>
<dbReference type="EC" id="1.2.1.24" evidence="3"/>
<evidence type="ECO:0000313" key="16">
    <source>
        <dbReference type="Proteomes" id="UP000801864"/>
    </source>
</evidence>
<comment type="pathway">
    <text evidence="1">Amino-acid degradation; 4-aminobutanoate degradation.</text>
</comment>
<dbReference type="Gene3D" id="3.30.1360.40">
    <property type="match status" value="1"/>
</dbReference>
<dbReference type="InterPro" id="IPR016161">
    <property type="entry name" value="Ald_DH/histidinol_DH"/>
</dbReference>
<feature type="domain" description="Ribosome recycling factor" evidence="14">
    <location>
        <begin position="625"/>
        <end position="793"/>
    </location>
</feature>
<evidence type="ECO:0000313" key="15">
    <source>
        <dbReference type="EMBL" id="KAF3073695.1"/>
    </source>
</evidence>
<dbReference type="InterPro" id="IPR023584">
    <property type="entry name" value="Ribosome_recyc_fac_dom"/>
</dbReference>
<accession>A0A9P5CDR4</accession>
<evidence type="ECO:0000259" key="14">
    <source>
        <dbReference type="Pfam" id="PF01765"/>
    </source>
</evidence>
<evidence type="ECO:0000256" key="4">
    <source>
        <dbReference type="ARBA" id="ARBA00019842"/>
    </source>
</evidence>
<evidence type="ECO:0000256" key="3">
    <source>
        <dbReference type="ARBA" id="ARBA00013051"/>
    </source>
</evidence>
<evidence type="ECO:0000256" key="2">
    <source>
        <dbReference type="ARBA" id="ARBA00009986"/>
    </source>
</evidence>
<feature type="domain" description="Aldehyde dehydrogenase" evidence="13">
    <location>
        <begin position="51"/>
        <end position="512"/>
    </location>
</feature>
<dbReference type="InterPro" id="IPR016162">
    <property type="entry name" value="Ald_DH_N"/>
</dbReference>
<evidence type="ECO:0000256" key="12">
    <source>
        <dbReference type="SAM" id="MobiDB-lite"/>
    </source>
</evidence>
<dbReference type="GO" id="GO:0004777">
    <property type="term" value="F:succinate-semialdehyde dehydrogenase (NAD+) activity"/>
    <property type="evidence" value="ECO:0007669"/>
    <property type="project" value="UniProtKB-EC"/>
</dbReference>
<dbReference type="Gene3D" id="3.40.605.10">
    <property type="entry name" value="Aldehyde Dehydrogenase, Chain A, domain 1"/>
    <property type="match status" value="1"/>
</dbReference>
<evidence type="ECO:0000256" key="8">
    <source>
        <dbReference type="ARBA" id="ARBA00052698"/>
    </source>
</evidence>
<dbReference type="SUPFAM" id="SSF55194">
    <property type="entry name" value="Ribosome recycling factor, RRF"/>
    <property type="match status" value="1"/>
</dbReference>
<dbReference type="InterPro" id="IPR016163">
    <property type="entry name" value="Ald_DH_C"/>
</dbReference>
<evidence type="ECO:0000256" key="10">
    <source>
        <dbReference type="PROSITE-ProRule" id="PRU10007"/>
    </source>
</evidence>
<dbReference type="GO" id="GO:0005737">
    <property type="term" value="C:cytoplasm"/>
    <property type="evidence" value="ECO:0007669"/>
    <property type="project" value="TreeGrafter"/>
</dbReference>
<dbReference type="Pfam" id="PF00171">
    <property type="entry name" value="Aldedh"/>
    <property type="match status" value="1"/>
</dbReference>
<dbReference type="EC" id="1.2.1.16" evidence="9"/>
<organism evidence="15 16">
    <name type="scientific">Trichoderma lentiforme</name>
    <dbReference type="NCBI Taxonomy" id="1567552"/>
    <lineage>
        <taxon>Eukaryota</taxon>
        <taxon>Fungi</taxon>
        <taxon>Dikarya</taxon>
        <taxon>Ascomycota</taxon>
        <taxon>Pezizomycotina</taxon>
        <taxon>Sordariomycetes</taxon>
        <taxon>Hypocreomycetidae</taxon>
        <taxon>Hypocreales</taxon>
        <taxon>Hypocreaceae</taxon>
        <taxon>Trichoderma</taxon>
    </lineage>
</organism>
<evidence type="ECO:0000256" key="11">
    <source>
        <dbReference type="RuleBase" id="RU003345"/>
    </source>
</evidence>
<dbReference type="PROSITE" id="PS00687">
    <property type="entry name" value="ALDEHYDE_DEHYDR_GLU"/>
    <property type="match status" value="1"/>
</dbReference>
<evidence type="ECO:0000256" key="1">
    <source>
        <dbReference type="ARBA" id="ARBA00005176"/>
    </source>
</evidence>
<dbReference type="GO" id="GO:0009450">
    <property type="term" value="P:gamma-aminobutyric acid catabolic process"/>
    <property type="evidence" value="ECO:0007669"/>
    <property type="project" value="InterPro"/>
</dbReference>
<dbReference type="Gene3D" id="3.40.309.10">
    <property type="entry name" value="Aldehyde Dehydrogenase, Chain A, domain 2"/>
    <property type="match status" value="1"/>
</dbReference>
<dbReference type="FunFam" id="3.40.605.10:FF:000005">
    <property type="entry name" value="Succinate-semialdehyde dehydrogenase I"/>
    <property type="match status" value="1"/>
</dbReference>
<comment type="catalytic activity">
    <reaction evidence="8">
        <text>succinate semialdehyde + NAD(+) + H2O = succinate + NADH + 2 H(+)</text>
        <dbReference type="Rhea" id="RHEA:13217"/>
        <dbReference type="ChEBI" id="CHEBI:15377"/>
        <dbReference type="ChEBI" id="CHEBI:15378"/>
        <dbReference type="ChEBI" id="CHEBI:30031"/>
        <dbReference type="ChEBI" id="CHEBI:57540"/>
        <dbReference type="ChEBI" id="CHEBI:57706"/>
        <dbReference type="ChEBI" id="CHEBI:57945"/>
        <dbReference type="EC" id="1.2.1.16"/>
    </reaction>
</comment>
<dbReference type="PROSITE" id="PS00070">
    <property type="entry name" value="ALDEHYDE_DEHYDR_CYS"/>
    <property type="match status" value="1"/>
</dbReference>
<dbReference type="Pfam" id="PF01765">
    <property type="entry name" value="RRF"/>
    <property type="match status" value="1"/>
</dbReference>
<dbReference type="PANTHER" id="PTHR43353:SF5">
    <property type="entry name" value="SUCCINATE-SEMIALDEHYDE DEHYDROGENASE, MITOCHONDRIAL"/>
    <property type="match status" value="1"/>
</dbReference>
<dbReference type="EMBL" id="QLNT01000006">
    <property type="protein sequence ID" value="KAF3073695.1"/>
    <property type="molecule type" value="Genomic_DNA"/>
</dbReference>
<dbReference type="InterPro" id="IPR029510">
    <property type="entry name" value="Ald_DH_CS_GLU"/>
</dbReference>
<dbReference type="CDD" id="cd07103">
    <property type="entry name" value="ALDH_F5_SSADH_GabD"/>
    <property type="match status" value="1"/>
</dbReference>
<evidence type="ECO:0000256" key="9">
    <source>
        <dbReference type="ARBA" id="ARBA00067047"/>
    </source>
</evidence>
<dbReference type="Gene3D" id="1.10.132.20">
    <property type="entry name" value="Ribosome-recycling factor"/>
    <property type="match status" value="1"/>
</dbReference>
<sequence>MALLHRLASPSTFRFAPGVSSILYRRASTMAPKLRDPSLLKQDVCYVNGQWVAAKSGKTFKVNDPATGELIGTAPEFSIEDTESAITAAADAFKTFRSLTGRERSKMLRKWYDLAVENAEDIAQLITWENGKPLADARGESTYAANFFEWFSEEAPRVYGDVIPATVPGNRVWTLKEPVGVCGLITPWNFPAAMITRKIGPALAAGCTVVCKAPGETPFTALALAELAHRAGIPKGVVNIVTTLDNTVAIGELLTTHPTIKKVSFTGSTGVGKLLMKQSSATLKKLSLELGGNSPFIVFDDADLDAAVAGAIMSKFRSSGQTCVCANRIYVQEGIYEAFVTKFVEKVKQFKVGNGFAEGITHGPLIHERAISKVDAHVQDAVKKGAKLLVGGQKLPDVGPNFFQLTVLRDMKADMAIASEETFGPVAGLFPFKTEAEVVQLANNSEVGLAGYFFSRDLERVHRVAEALEVGMIGVNTGIISDPAAPFGGVKESGFGREGSKYGIAEYQITKMITYGGMEQLKLTLAFNFIQAPTLQHLLSPPIDERYTHNQGLSRPLIHPNSAPLLKKRKIAGASNSPSADSTAPSPSSSSSSSSSKADHGQPNPEDPLDFSSLTAAYVSIDAHFKTQLQAVLHGGRFNPDALGALSVAIKDDDGSKVTFPLRELAQIVPRSGRIISLLVNEREYLKPIMSAVQASKDFNQQPQRSDDNELELLLKVEMERKEDLVRRVKDACQGWRDRVRQARTKHEKALKDWKKNGTVLPDVVRKADKELQKLQDKKMKEIDGEEAQVIKQIDRR</sequence>
<feature type="compositionally biased region" description="Low complexity" evidence="12">
    <location>
        <begin position="574"/>
        <end position="596"/>
    </location>
</feature>
<name>A0A9P5CDR4_9HYPO</name>
<dbReference type="InterPro" id="IPR036191">
    <property type="entry name" value="RRF_sf"/>
</dbReference>
<evidence type="ECO:0000259" key="13">
    <source>
        <dbReference type="Pfam" id="PF00171"/>
    </source>
</evidence>
<dbReference type="Proteomes" id="UP000801864">
    <property type="component" value="Unassembled WGS sequence"/>
</dbReference>
<dbReference type="SUPFAM" id="SSF53720">
    <property type="entry name" value="ALDH-like"/>
    <property type="match status" value="1"/>
</dbReference>
<comment type="caution">
    <text evidence="15">The sequence shown here is derived from an EMBL/GenBank/DDBJ whole genome shotgun (WGS) entry which is preliminary data.</text>
</comment>
<evidence type="ECO:0000256" key="5">
    <source>
        <dbReference type="ARBA" id="ARBA00023002"/>
    </source>
</evidence>